<dbReference type="InterPro" id="IPR050815">
    <property type="entry name" value="TF_fung"/>
</dbReference>
<dbReference type="EMBL" id="JARKIF010000028">
    <property type="protein sequence ID" value="KAJ7613550.1"/>
    <property type="molecule type" value="Genomic_DNA"/>
</dbReference>
<dbReference type="GO" id="GO:0006351">
    <property type="term" value="P:DNA-templated transcription"/>
    <property type="evidence" value="ECO:0007669"/>
    <property type="project" value="InterPro"/>
</dbReference>
<dbReference type="InterPro" id="IPR007219">
    <property type="entry name" value="XnlR_reg_dom"/>
</dbReference>
<evidence type="ECO:0000256" key="5">
    <source>
        <dbReference type="ARBA" id="ARBA00023242"/>
    </source>
</evidence>
<dbReference type="InterPro" id="IPR001138">
    <property type="entry name" value="Zn2Cys6_DnaBD"/>
</dbReference>
<dbReference type="GO" id="GO:0003677">
    <property type="term" value="F:DNA binding"/>
    <property type="evidence" value="ECO:0007669"/>
    <property type="project" value="InterPro"/>
</dbReference>
<dbReference type="AlphaFoldDB" id="A0AAD7B973"/>
<accession>A0AAD7B973</accession>
<dbReference type="GO" id="GO:0008270">
    <property type="term" value="F:zinc ion binding"/>
    <property type="evidence" value="ECO:0007669"/>
    <property type="project" value="InterPro"/>
</dbReference>
<evidence type="ECO:0000256" key="2">
    <source>
        <dbReference type="ARBA" id="ARBA00022723"/>
    </source>
</evidence>
<dbReference type="PANTHER" id="PTHR47338">
    <property type="entry name" value="ZN(II)2CYS6 TRANSCRIPTION FACTOR (EUROFUNG)-RELATED"/>
    <property type="match status" value="1"/>
</dbReference>
<evidence type="ECO:0000313" key="7">
    <source>
        <dbReference type="EMBL" id="KAJ7613550.1"/>
    </source>
</evidence>
<dbReference type="Proteomes" id="UP001221142">
    <property type="component" value="Unassembled WGS sequence"/>
</dbReference>
<proteinExistence type="predicted"/>
<dbReference type="GO" id="GO:0005634">
    <property type="term" value="C:nucleus"/>
    <property type="evidence" value="ECO:0007669"/>
    <property type="project" value="UniProtKB-SubCell"/>
</dbReference>
<evidence type="ECO:0000313" key="8">
    <source>
        <dbReference type="Proteomes" id="UP001221142"/>
    </source>
</evidence>
<dbReference type="InterPro" id="IPR036864">
    <property type="entry name" value="Zn2-C6_fun-type_DNA-bd_sf"/>
</dbReference>
<reference evidence="7" key="1">
    <citation type="submission" date="2023-03" db="EMBL/GenBank/DDBJ databases">
        <title>Massive genome expansion in bonnet fungi (Mycena s.s.) driven by repeated elements and novel gene families across ecological guilds.</title>
        <authorList>
            <consortium name="Lawrence Berkeley National Laboratory"/>
            <person name="Harder C.B."/>
            <person name="Miyauchi S."/>
            <person name="Viragh M."/>
            <person name="Kuo A."/>
            <person name="Thoen E."/>
            <person name="Andreopoulos B."/>
            <person name="Lu D."/>
            <person name="Skrede I."/>
            <person name="Drula E."/>
            <person name="Henrissat B."/>
            <person name="Morin E."/>
            <person name="Kohler A."/>
            <person name="Barry K."/>
            <person name="LaButti K."/>
            <person name="Morin E."/>
            <person name="Salamov A."/>
            <person name="Lipzen A."/>
            <person name="Mereny Z."/>
            <person name="Hegedus B."/>
            <person name="Baldrian P."/>
            <person name="Stursova M."/>
            <person name="Weitz H."/>
            <person name="Taylor A."/>
            <person name="Grigoriev I.V."/>
            <person name="Nagy L.G."/>
            <person name="Martin F."/>
            <person name="Kauserud H."/>
        </authorList>
    </citation>
    <scope>NUCLEOTIDE SEQUENCE</scope>
    <source>
        <strain evidence="7">9284</strain>
    </source>
</reference>
<dbReference type="CDD" id="cd12148">
    <property type="entry name" value="fungal_TF_MHR"/>
    <property type="match status" value="1"/>
</dbReference>
<dbReference type="PANTHER" id="PTHR47338:SF29">
    <property type="entry name" value="ZN(2)-C6 FUNGAL-TYPE DOMAIN-CONTAINING PROTEIN"/>
    <property type="match status" value="1"/>
</dbReference>
<dbReference type="Pfam" id="PF04082">
    <property type="entry name" value="Fungal_trans"/>
    <property type="match status" value="1"/>
</dbReference>
<gene>
    <name evidence="7" type="ORF">FB45DRAFT_268132</name>
</gene>
<evidence type="ECO:0000256" key="4">
    <source>
        <dbReference type="ARBA" id="ARBA00023163"/>
    </source>
</evidence>
<evidence type="ECO:0000259" key="6">
    <source>
        <dbReference type="PROSITE" id="PS50048"/>
    </source>
</evidence>
<dbReference type="SUPFAM" id="SSF57701">
    <property type="entry name" value="Zn2/Cys6 DNA-binding domain"/>
    <property type="match status" value="1"/>
</dbReference>
<dbReference type="Gene3D" id="4.10.240.10">
    <property type="entry name" value="Zn(2)-C6 fungal-type DNA-binding domain"/>
    <property type="match status" value="1"/>
</dbReference>
<dbReference type="SMART" id="SM00066">
    <property type="entry name" value="GAL4"/>
    <property type="match status" value="1"/>
</dbReference>
<dbReference type="CDD" id="cd00067">
    <property type="entry name" value="GAL4"/>
    <property type="match status" value="1"/>
</dbReference>
<name>A0AAD7B973_9AGAR</name>
<protein>
    <recommendedName>
        <fullName evidence="6">Zn(2)-C6 fungal-type domain-containing protein</fullName>
    </recommendedName>
</protein>
<evidence type="ECO:0000256" key="1">
    <source>
        <dbReference type="ARBA" id="ARBA00004123"/>
    </source>
</evidence>
<comment type="caution">
    <text evidence="7">The sequence shown here is derived from an EMBL/GenBank/DDBJ whole genome shotgun (WGS) entry which is preliminary data.</text>
</comment>
<feature type="domain" description="Zn(2)-C6 fungal-type" evidence="6">
    <location>
        <begin position="56"/>
        <end position="90"/>
    </location>
</feature>
<keyword evidence="3" id="KW-0805">Transcription regulation</keyword>
<keyword evidence="2" id="KW-0479">Metal-binding</keyword>
<comment type="subcellular location">
    <subcellularLocation>
        <location evidence="1">Nucleus</location>
    </subcellularLocation>
</comment>
<dbReference type="PROSITE" id="PS50048">
    <property type="entry name" value="ZN2_CY6_FUNGAL_2"/>
    <property type="match status" value="1"/>
</dbReference>
<dbReference type="GO" id="GO:0000981">
    <property type="term" value="F:DNA-binding transcription factor activity, RNA polymerase II-specific"/>
    <property type="evidence" value="ECO:0007669"/>
    <property type="project" value="InterPro"/>
</dbReference>
<dbReference type="Pfam" id="PF00172">
    <property type="entry name" value="Zn_clus"/>
    <property type="match status" value="1"/>
</dbReference>
<keyword evidence="5" id="KW-0539">Nucleus</keyword>
<evidence type="ECO:0000256" key="3">
    <source>
        <dbReference type="ARBA" id="ARBA00023015"/>
    </source>
</evidence>
<sequence>MGVSKNRFPWFLCCDSARAGRLYIARGRHPHSSSMVMESAMSNSPVPVKKKYIHKACMNCQRRKMRCDATRPVCGQCLLRPPRLGTPCRYQHSLPGAREESPAGTSTSMLNEPRIELWEPYAFSPLPEIAPHTSREKLDFFLHRFGCRHLFFLSPSGLFYPWSISRGLSCVLDLWINRLSNAEGNDHQTLLALARGHLNDIPQVEDPAGVLQTIQAALLLSLYFLDTSHRCEGRYYCAIATSLAITARLHRLGSAPQTSFPSFAFSEGLPIPTTIEQRREMIDAFWSVVIMNNYWVAASGLPSFIPCDVSMSTPWPNDPTLENSHALRHAPFALLAQASILLERTIAFVGNDSGFLAGRSNIFSPLGHRLECFINLLQMYDTLPHSTPGQRSNPEEHIRLVTYALVYTAILRLHAPRMHGHEDARVKSFEAASALCAIVSNARVWEDPIFVPICSGLTEFCLTWMDSGSVEVQTAIIVLQMLASRSPLAGHCFLRLSGRFT</sequence>
<keyword evidence="8" id="KW-1185">Reference proteome</keyword>
<organism evidence="7 8">
    <name type="scientific">Roridomyces roridus</name>
    <dbReference type="NCBI Taxonomy" id="1738132"/>
    <lineage>
        <taxon>Eukaryota</taxon>
        <taxon>Fungi</taxon>
        <taxon>Dikarya</taxon>
        <taxon>Basidiomycota</taxon>
        <taxon>Agaricomycotina</taxon>
        <taxon>Agaricomycetes</taxon>
        <taxon>Agaricomycetidae</taxon>
        <taxon>Agaricales</taxon>
        <taxon>Marasmiineae</taxon>
        <taxon>Mycenaceae</taxon>
        <taxon>Roridomyces</taxon>
    </lineage>
</organism>
<keyword evidence="4" id="KW-0804">Transcription</keyword>